<keyword evidence="3" id="KW-1185">Reference proteome</keyword>
<reference evidence="2 3" key="1">
    <citation type="submission" date="2020-06" db="EMBL/GenBank/DDBJ databases">
        <title>Transcriptomic and genomic resources for Thalictrum thalictroides and T. hernandezii: Facilitating candidate gene discovery in an emerging model plant lineage.</title>
        <authorList>
            <person name="Arias T."/>
            <person name="Riano-Pachon D.M."/>
            <person name="Di Stilio V.S."/>
        </authorList>
    </citation>
    <scope>NUCLEOTIDE SEQUENCE [LARGE SCALE GENOMIC DNA]</scope>
    <source>
        <strain evidence="3">cv. WT478/WT964</strain>
        <tissue evidence="2">Leaves</tissue>
    </source>
</reference>
<evidence type="ECO:0000256" key="1">
    <source>
        <dbReference type="SAM" id="MobiDB-lite"/>
    </source>
</evidence>
<dbReference type="AlphaFoldDB" id="A0A7J6WKL3"/>
<feature type="region of interest" description="Disordered" evidence="1">
    <location>
        <begin position="131"/>
        <end position="170"/>
    </location>
</feature>
<accession>A0A7J6WKL3</accession>
<protein>
    <submittedName>
        <fullName evidence="2">Uncharacterized protein</fullName>
    </submittedName>
</protein>
<organism evidence="2 3">
    <name type="scientific">Thalictrum thalictroides</name>
    <name type="common">Rue-anemone</name>
    <name type="synonym">Anemone thalictroides</name>
    <dbReference type="NCBI Taxonomy" id="46969"/>
    <lineage>
        <taxon>Eukaryota</taxon>
        <taxon>Viridiplantae</taxon>
        <taxon>Streptophyta</taxon>
        <taxon>Embryophyta</taxon>
        <taxon>Tracheophyta</taxon>
        <taxon>Spermatophyta</taxon>
        <taxon>Magnoliopsida</taxon>
        <taxon>Ranunculales</taxon>
        <taxon>Ranunculaceae</taxon>
        <taxon>Thalictroideae</taxon>
        <taxon>Thalictrum</taxon>
    </lineage>
</organism>
<comment type="caution">
    <text evidence="2">The sequence shown here is derived from an EMBL/GenBank/DDBJ whole genome shotgun (WGS) entry which is preliminary data.</text>
</comment>
<evidence type="ECO:0000313" key="2">
    <source>
        <dbReference type="EMBL" id="KAF5197488.1"/>
    </source>
</evidence>
<name>A0A7J6WKL3_THATH</name>
<dbReference type="Proteomes" id="UP000554482">
    <property type="component" value="Unassembled WGS sequence"/>
</dbReference>
<proteinExistence type="predicted"/>
<gene>
    <name evidence="2" type="ORF">FRX31_012926</name>
</gene>
<feature type="compositionally biased region" description="Low complexity" evidence="1">
    <location>
        <begin position="139"/>
        <end position="149"/>
    </location>
</feature>
<sequence length="170" mass="19393">MYERTCKTADDTSTQAMWFRSQSVCNQSDNIFGVSYDYLEKAIEKIAENTILDHKDSTVPPTMEENKCIRISVDHRSFDMVDTMSSIKNGDFTYIKPLLHAKDLLLNMNRKGNQIPSPKDGSIKETKIKPWQNLSQTHSSSSLWRSNVSNQTASQKGKQSCNSIVQRMSY</sequence>
<evidence type="ECO:0000313" key="3">
    <source>
        <dbReference type="Proteomes" id="UP000554482"/>
    </source>
</evidence>
<dbReference type="EMBL" id="JABWDY010014646">
    <property type="protein sequence ID" value="KAF5197488.1"/>
    <property type="molecule type" value="Genomic_DNA"/>
</dbReference>
<feature type="compositionally biased region" description="Polar residues" evidence="1">
    <location>
        <begin position="150"/>
        <end position="170"/>
    </location>
</feature>